<feature type="transmembrane region" description="Helical" evidence="5">
    <location>
        <begin position="7"/>
        <end position="27"/>
    </location>
</feature>
<evidence type="ECO:0000259" key="6">
    <source>
        <dbReference type="Pfam" id="PF00892"/>
    </source>
</evidence>
<feature type="transmembrane region" description="Helical" evidence="5">
    <location>
        <begin position="33"/>
        <end position="51"/>
    </location>
</feature>
<feature type="transmembrane region" description="Helical" evidence="5">
    <location>
        <begin position="273"/>
        <end position="296"/>
    </location>
</feature>
<gene>
    <name evidence="7" type="ORF">SAMN02745220_04237</name>
</gene>
<dbReference type="PANTHER" id="PTHR32322:SF9">
    <property type="entry name" value="AMINO-ACID METABOLITE EFFLUX PUMP-RELATED"/>
    <property type="match status" value="1"/>
</dbReference>
<dbReference type="OrthoDB" id="7158585at2"/>
<feature type="transmembrane region" description="Helical" evidence="5">
    <location>
        <begin position="86"/>
        <end position="105"/>
    </location>
</feature>
<feature type="domain" description="EamA" evidence="6">
    <location>
        <begin position="145"/>
        <end position="289"/>
    </location>
</feature>
<dbReference type="RefSeq" id="WP_073615655.1">
    <property type="nucleotide sequence ID" value="NZ_FRFE01000029.1"/>
</dbReference>
<evidence type="ECO:0000256" key="3">
    <source>
        <dbReference type="ARBA" id="ARBA00022989"/>
    </source>
</evidence>
<keyword evidence="2 5" id="KW-0812">Transmembrane</keyword>
<feature type="transmembrane region" description="Helical" evidence="5">
    <location>
        <begin position="117"/>
        <end position="137"/>
    </location>
</feature>
<dbReference type="EMBL" id="FRFE01000029">
    <property type="protein sequence ID" value="SHO51825.1"/>
    <property type="molecule type" value="Genomic_DNA"/>
</dbReference>
<organism evidence="7 8">
    <name type="scientific">Desulfopila aestuarii DSM 18488</name>
    <dbReference type="NCBI Taxonomy" id="1121416"/>
    <lineage>
        <taxon>Bacteria</taxon>
        <taxon>Pseudomonadati</taxon>
        <taxon>Thermodesulfobacteriota</taxon>
        <taxon>Desulfobulbia</taxon>
        <taxon>Desulfobulbales</taxon>
        <taxon>Desulfocapsaceae</taxon>
        <taxon>Desulfopila</taxon>
    </lineage>
</organism>
<dbReference type="InterPro" id="IPR037185">
    <property type="entry name" value="EmrE-like"/>
</dbReference>
<evidence type="ECO:0000256" key="5">
    <source>
        <dbReference type="SAM" id="Phobius"/>
    </source>
</evidence>
<dbReference type="PANTHER" id="PTHR32322">
    <property type="entry name" value="INNER MEMBRANE TRANSPORTER"/>
    <property type="match status" value="1"/>
</dbReference>
<feature type="transmembrane region" description="Helical" evidence="5">
    <location>
        <begin position="143"/>
        <end position="161"/>
    </location>
</feature>
<evidence type="ECO:0000313" key="7">
    <source>
        <dbReference type="EMBL" id="SHO51825.1"/>
    </source>
</evidence>
<dbReference type="Gene3D" id="1.10.3730.20">
    <property type="match status" value="1"/>
</dbReference>
<keyword evidence="4 5" id="KW-0472">Membrane</keyword>
<reference evidence="7 8" key="1">
    <citation type="submission" date="2016-12" db="EMBL/GenBank/DDBJ databases">
        <authorList>
            <person name="Song W.-J."/>
            <person name="Kurnit D.M."/>
        </authorList>
    </citation>
    <scope>NUCLEOTIDE SEQUENCE [LARGE SCALE GENOMIC DNA]</scope>
    <source>
        <strain evidence="7 8">DSM 18488</strain>
    </source>
</reference>
<dbReference type="AlphaFoldDB" id="A0A1M7YGR4"/>
<dbReference type="InterPro" id="IPR000620">
    <property type="entry name" value="EamA_dom"/>
</dbReference>
<dbReference type="STRING" id="1121416.SAMN02745220_04237"/>
<evidence type="ECO:0000313" key="8">
    <source>
        <dbReference type="Proteomes" id="UP000184603"/>
    </source>
</evidence>
<dbReference type="InterPro" id="IPR050638">
    <property type="entry name" value="AA-Vitamin_Transporters"/>
</dbReference>
<dbReference type="Pfam" id="PF00892">
    <property type="entry name" value="EamA"/>
    <property type="match status" value="2"/>
</dbReference>
<name>A0A1M7YGR4_9BACT</name>
<feature type="transmembrane region" description="Helical" evidence="5">
    <location>
        <begin position="181"/>
        <end position="200"/>
    </location>
</feature>
<evidence type="ECO:0000256" key="2">
    <source>
        <dbReference type="ARBA" id="ARBA00022692"/>
    </source>
</evidence>
<protein>
    <submittedName>
        <fullName evidence="7">O-acetylserine/cysteine efflux transporter</fullName>
    </submittedName>
</protein>
<sequence length="303" mass="32493">MNRKDITIAFLVVTIWGANFTVIRLGLDGIPPMLLASLRFLLAAFPAVFFVKMPAVSFRYLLAYGMSVGVGQFGCLFYAMHIGMPAGIASVVLQAQAFFTLFFAVTLLREYVALRQLAGLALAATGLYLVGGLSGMASEITPGALTLTLAAAACWGMSNIVVRKAAAFSASQGEKLDMLSLVVWSALVPPAPLLLLSYLIETPDKIIRAFTHLNAVSLFSVTYLAFGATIFGYGAWSYLLSRHPANRVAPWSFLVPVAGLITARIVLDERLSAIQWTGCLLVVTGLLVAFSSFVSWKPAARSL</sequence>
<evidence type="ECO:0000256" key="4">
    <source>
        <dbReference type="ARBA" id="ARBA00023136"/>
    </source>
</evidence>
<proteinExistence type="predicted"/>
<accession>A0A1M7YGR4</accession>
<dbReference type="GO" id="GO:0016020">
    <property type="term" value="C:membrane"/>
    <property type="evidence" value="ECO:0007669"/>
    <property type="project" value="UniProtKB-SubCell"/>
</dbReference>
<feature type="transmembrane region" description="Helical" evidence="5">
    <location>
        <begin position="212"/>
        <end position="236"/>
    </location>
</feature>
<comment type="subcellular location">
    <subcellularLocation>
        <location evidence="1">Membrane</location>
        <topology evidence="1">Multi-pass membrane protein</topology>
    </subcellularLocation>
</comment>
<evidence type="ECO:0000256" key="1">
    <source>
        <dbReference type="ARBA" id="ARBA00004141"/>
    </source>
</evidence>
<feature type="transmembrane region" description="Helical" evidence="5">
    <location>
        <begin position="248"/>
        <end position="267"/>
    </location>
</feature>
<keyword evidence="8" id="KW-1185">Reference proteome</keyword>
<dbReference type="SUPFAM" id="SSF103481">
    <property type="entry name" value="Multidrug resistance efflux transporter EmrE"/>
    <property type="match status" value="2"/>
</dbReference>
<dbReference type="Proteomes" id="UP000184603">
    <property type="component" value="Unassembled WGS sequence"/>
</dbReference>
<feature type="transmembrane region" description="Helical" evidence="5">
    <location>
        <begin position="58"/>
        <end position="80"/>
    </location>
</feature>
<feature type="domain" description="EamA" evidence="6">
    <location>
        <begin position="6"/>
        <end position="130"/>
    </location>
</feature>
<keyword evidence="3 5" id="KW-1133">Transmembrane helix</keyword>